<dbReference type="Proteomes" id="UP000666562">
    <property type="component" value="Unassembled WGS sequence"/>
</dbReference>
<dbReference type="InterPro" id="IPR005691">
    <property type="entry name" value="Tic20"/>
</dbReference>
<evidence type="ECO:0000313" key="8">
    <source>
        <dbReference type="Proteomes" id="UP000666562"/>
    </source>
</evidence>
<dbReference type="Pfam" id="PF16166">
    <property type="entry name" value="TIC20"/>
    <property type="match status" value="1"/>
</dbReference>
<evidence type="ECO:0000256" key="3">
    <source>
        <dbReference type="ARBA" id="ARBA00022692"/>
    </source>
</evidence>
<evidence type="ECO:0000256" key="4">
    <source>
        <dbReference type="ARBA" id="ARBA00022989"/>
    </source>
</evidence>
<proteinExistence type="inferred from homology"/>
<accession>A0A8I2BJT4</accession>
<sequence length="144" mass="16579">MNQIFQRLSSVFLYTLPLKASIPFGYYLFYKYAFLKILLLLTFPIAIIEKSLPFGSFLLFIILFAGLVRNPNVPYFVRYNACQALLIDIALIIISYLLRIFPIVELGSIIFIFTLCIFIYSISQCIFGVEPEIPLISKSVKMQI</sequence>
<evidence type="ECO:0000256" key="6">
    <source>
        <dbReference type="SAM" id="Phobius"/>
    </source>
</evidence>
<name>A0A8I2BJT4_PROMR</name>
<reference evidence="7" key="1">
    <citation type="submission" date="2020-03" db="EMBL/GenBank/DDBJ databases">
        <title>Genome differentiation and subclade ecological adaptation of Prochlorococcus HLII clade in the global ocean.</title>
        <authorList>
            <person name="Yan W."/>
            <person name="Fen X."/>
            <person name="Zhang W."/>
        </authorList>
    </citation>
    <scope>NUCLEOTIDE SEQUENCE</scope>
    <source>
        <strain evidence="7">XMU1401</strain>
    </source>
</reference>
<organism evidence="7 8">
    <name type="scientific">Prochlorococcus marinus str. XMU1401</name>
    <dbReference type="NCBI Taxonomy" id="2052594"/>
    <lineage>
        <taxon>Bacteria</taxon>
        <taxon>Bacillati</taxon>
        <taxon>Cyanobacteriota</taxon>
        <taxon>Cyanophyceae</taxon>
        <taxon>Synechococcales</taxon>
        <taxon>Prochlorococcaceae</taxon>
        <taxon>Prochlorococcus</taxon>
    </lineage>
</organism>
<evidence type="ECO:0008006" key="9">
    <source>
        <dbReference type="Google" id="ProtNLM"/>
    </source>
</evidence>
<dbReference type="PANTHER" id="PTHR33510">
    <property type="entry name" value="PROTEIN TIC 20-II, CHLOROPLASTIC"/>
    <property type="match status" value="1"/>
</dbReference>
<dbReference type="RefSeq" id="WP_100883445.1">
    <property type="nucleotide sequence ID" value="NZ_JAAORC010000001.1"/>
</dbReference>
<dbReference type="AlphaFoldDB" id="A0A8I2BJT4"/>
<dbReference type="GO" id="GO:0016020">
    <property type="term" value="C:membrane"/>
    <property type="evidence" value="ECO:0007669"/>
    <property type="project" value="UniProtKB-SubCell"/>
</dbReference>
<feature type="transmembrane region" description="Helical" evidence="6">
    <location>
        <begin position="110"/>
        <end position="129"/>
    </location>
</feature>
<comment type="similarity">
    <text evidence="2">Belongs to the Tic20 family.</text>
</comment>
<evidence type="ECO:0000256" key="5">
    <source>
        <dbReference type="ARBA" id="ARBA00023136"/>
    </source>
</evidence>
<protein>
    <recommendedName>
        <fullName evidence="9">Protein TIC 20</fullName>
    </recommendedName>
</protein>
<evidence type="ECO:0000256" key="1">
    <source>
        <dbReference type="ARBA" id="ARBA00004141"/>
    </source>
</evidence>
<evidence type="ECO:0000313" key="7">
    <source>
        <dbReference type="EMBL" id="MBO8222546.1"/>
    </source>
</evidence>
<evidence type="ECO:0000256" key="2">
    <source>
        <dbReference type="ARBA" id="ARBA00009596"/>
    </source>
</evidence>
<dbReference type="EMBL" id="JAAORC010000001">
    <property type="protein sequence ID" value="MBO8222546.1"/>
    <property type="molecule type" value="Genomic_DNA"/>
</dbReference>
<feature type="transmembrane region" description="Helical" evidence="6">
    <location>
        <begin position="37"/>
        <end position="65"/>
    </location>
</feature>
<comment type="caution">
    <text evidence="7">The sequence shown here is derived from an EMBL/GenBank/DDBJ whole genome shotgun (WGS) entry which is preliminary data.</text>
</comment>
<keyword evidence="4 6" id="KW-1133">Transmembrane helix</keyword>
<feature type="transmembrane region" description="Helical" evidence="6">
    <location>
        <begin position="77"/>
        <end position="98"/>
    </location>
</feature>
<keyword evidence="3 6" id="KW-0812">Transmembrane</keyword>
<keyword evidence="5 6" id="KW-0472">Membrane</keyword>
<comment type="subcellular location">
    <subcellularLocation>
        <location evidence="1">Membrane</location>
        <topology evidence="1">Multi-pass membrane protein</topology>
    </subcellularLocation>
</comment>
<dbReference type="PANTHER" id="PTHR33510:SF5">
    <property type="entry name" value="PROTEIN TIC 20-II, CHLOROPLASTIC"/>
    <property type="match status" value="1"/>
</dbReference>
<gene>
    <name evidence="7" type="ORF">HA142_03375</name>
</gene>